<keyword evidence="2" id="KW-1185">Reference proteome</keyword>
<dbReference type="InterPro" id="IPR010144">
    <property type="entry name" value="CRISPR-assoc_prot_Csd1-typ"/>
</dbReference>
<protein>
    <submittedName>
        <fullName evidence="1">CRISPR-associated protein Cas8c/Csd1, subtype I-C/DVULG</fullName>
    </submittedName>
</protein>
<dbReference type="Proteomes" id="UP000010366">
    <property type="component" value="Chromosome"/>
</dbReference>
<dbReference type="STRING" id="1173020.Cha6605_2040"/>
<name>K9UDE5_CHAP6</name>
<dbReference type="RefSeq" id="WP_015159301.1">
    <property type="nucleotide sequence ID" value="NC_019697.1"/>
</dbReference>
<dbReference type="OrthoDB" id="9778918at2"/>
<dbReference type="AlphaFoldDB" id="K9UDE5"/>
<organism evidence="1 2">
    <name type="scientific">Chamaesiphon minutus (strain ATCC 27169 / PCC 6605)</name>
    <dbReference type="NCBI Taxonomy" id="1173020"/>
    <lineage>
        <taxon>Bacteria</taxon>
        <taxon>Bacillati</taxon>
        <taxon>Cyanobacteriota</taxon>
        <taxon>Cyanophyceae</taxon>
        <taxon>Gomontiellales</taxon>
        <taxon>Chamaesiphonaceae</taxon>
        <taxon>Chamaesiphon</taxon>
    </lineage>
</organism>
<dbReference type="eggNOG" id="ENOG502Z7WH">
    <property type="taxonomic scope" value="Bacteria"/>
</dbReference>
<accession>K9UDE5</accession>
<sequence>MILTQLKEFADTQMTLPPVMYSEQKIRWSIDLNLDGTLVGKFVPWGGDTKANKRGEPIVVPFVGRTVGVKPKLLADSIEYVLGVGRPDSKPERVADCHQQFKTLIQKCFEITQEPMLDAVRVFLTKWHPNQLGECLPTGFKLDKFDPSENITFRVDGVVIADARAQIKSIEQFWADYTSGSDDADKEPAPIMTCLITGEMSEVAQRMPVLIKGLIGGQPSGTALVSANSDPFTSYGLKNSLSSPISRDAAEKFAKALNHLLADDSSRLYVGSTAYVFWTRKKTDFDPISFLKAPDPQAVKNLIESPLSGSQVHTDTDDRFYALSLSASMARSVVRDWLETTIPNVREHLKRWFINQKMVDGYGIEMRSFSVYTLAASVYRDPSKEMQPTVPTALIRHALSGAPLADDLLVKLVRRNRAEQDITYPRAVLIKLILISQGKLNMTDMDTLNPNPELEGVDNAAYHCGRLLAELEAIQRAAQGNTNATLVDRYYGSASSTPAKAFAPLMRGVQNHLGKLRKNSPGIYKLCDQRLEEIMLNFPEKRFPNTLKMGHQAIFSLGYYHQRAANRAAIAQAKADKEAAKLKA</sequence>
<dbReference type="EMBL" id="CP003600">
    <property type="protein sequence ID" value="AFY93137.1"/>
    <property type="molecule type" value="Genomic_DNA"/>
</dbReference>
<reference evidence="1 2" key="1">
    <citation type="submission" date="2012-05" db="EMBL/GenBank/DDBJ databases">
        <title>Finished chromosome of genome of Chamaesiphon sp. PCC 6605.</title>
        <authorList>
            <consortium name="US DOE Joint Genome Institute"/>
            <person name="Gugger M."/>
            <person name="Coursin T."/>
            <person name="Rippka R."/>
            <person name="Tandeau De Marsac N."/>
            <person name="Huntemann M."/>
            <person name="Wei C.-L."/>
            <person name="Han J."/>
            <person name="Detter J.C."/>
            <person name="Han C."/>
            <person name="Tapia R."/>
            <person name="Chen A."/>
            <person name="Kyrpides N."/>
            <person name="Mavromatis K."/>
            <person name="Markowitz V."/>
            <person name="Szeto E."/>
            <person name="Ivanova N."/>
            <person name="Pagani I."/>
            <person name="Pati A."/>
            <person name="Goodwin L."/>
            <person name="Nordberg H.P."/>
            <person name="Cantor M.N."/>
            <person name="Hua S.X."/>
            <person name="Woyke T."/>
            <person name="Kerfeld C.A."/>
        </authorList>
    </citation>
    <scope>NUCLEOTIDE SEQUENCE [LARGE SCALE GENOMIC DNA]</scope>
    <source>
        <strain evidence="2">ATCC 27169 / PCC 6605</strain>
    </source>
</reference>
<dbReference type="Pfam" id="PF09709">
    <property type="entry name" value="Cas_Csd1"/>
    <property type="match status" value="1"/>
</dbReference>
<dbReference type="NCBIfam" id="TIGR01863">
    <property type="entry name" value="cas_Csd1"/>
    <property type="match status" value="1"/>
</dbReference>
<proteinExistence type="predicted"/>
<gene>
    <name evidence="1" type="ORF">Cha6605_2040</name>
</gene>
<evidence type="ECO:0000313" key="1">
    <source>
        <dbReference type="EMBL" id="AFY93137.1"/>
    </source>
</evidence>
<evidence type="ECO:0000313" key="2">
    <source>
        <dbReference type="Proteomes" id="UP000010366"/>
    </source>
</evidence>
<dbReference type="KEGG" id="cmp:Cha6605_2040"/>
<dbReference type="HOGENOM" id="CLU_031037_0_0_3"/>